<evidence type="ECO:0000256" key="1">
    <source>
        <dbReference type="ARBA" id="ARBA00004170"/>
    </source>
</evidence>
<evidence type="ECO:0000313" key="11">
    <source>
        <dbReference type="Proteomes" id="UP001219956"/>
    </source>
</evidence>
<feature type="domain" description="AMP-binding enzyme C-terminal" evidence="9">
    <location>
        <begin position="470"/>
        <end position="544"/>
    </location>
</feature>
<evidence type="ECO:0000259" key="8">
    <source>
        <dbReference type="Pfam" id="PF00501"/>
    </source>
</evidence>
<evidence type="ECO:0000256" key="4">
    <source>
        <dbReference type="ARBA" id="ARBA00023136"/>
    </source>
</evidence>
<keyword evidence="3 10" id="KW-0436">Ligase</keyword>
<dbReference type="Gene3D" id="3.30.300.30">
    <property type="match status" value="1"/>
</dbReference>
<organism evidence="10 11">
    <name type="scientific">Vogesella aquatica</name>
    <dbReference type="NCBI Taxonomy" id="2984206"/>
    <lineage>
        <taxon>Bacteria</taxon>
        <taxon>Pseudomonadati</taxon>
        <taxon>Pseudomonadota</taxon>
        <taxon>Betaproteobacteria</taxon>
        <taxon>Neisseriales</taxon>
        <taxon>Chromobacteriaceae</taxon>
        <taxon>Vogesella</taxon>
    </lineage>
</organism>
<dbReference type="RefSeq" id="WP_272751996.1">
    <property type="nucleotide sequence ID" value="NZ_JAQQLF010000012.1"/>
</dbReference>
<evidence type="ECO:0000256" key="5">
    <source>
        <dbReference type="ARBA" id="ARBA00026121"/>
    </source>
</evidence>
<dbReference type="Pfam" id="PF00501">
    <property type="entry name" value="AMP-binding"/>
    <property type="match status" value="1"/>
</dbReference>
<sequence>MEKIWLKNYQAGVAAEIDINEFQSVSEVFERSAAKFRDRPALACMDKILSYGELDQLSANFASYLQNTLGLAKGSRVAIMMPNLLQYPIAVFGTLRAGCTVVNVNPLYTPRELEHQLKDSGTETIIILENFANVLEQVLPRTPVKNVVIASIGDLLGFPKRLIVNFVVRKVKKMVPPWHIARHTGFNDALAAGARQPMRKVDIDHDDIAFLQYTGGTTGVSKGAMLTHANIIANMLQAGEWVKHAVREGQEIIVTALPLYHIFSLTANLMVFTELGAMSILITNPRDIPGFVKELKKYKVTAITGVNTLFNALLNNPDFKTVDFSTWRLALGGGMAVQKAVADKWKDITGTPLIEAYGLTETSPAACINPLDLKAYNGTIGVPIPSTDIQLRDNEGREVAPGESGELCIRGPQVMKGYWQRPEETAKVIDSQGFLATGDIAIITPEGYVKLVDRKKDMILVSGFNVYPNEIEDVVALHPGVLEVACIGIPDEKSGEVVKVFVVKKDPALTEADVLSHCRTNLTGYKVPKLVEFRQELPKTNVGKILRRALRDTEVKPN</sequence>
<evidence type="ECO:0000256" key="2">
    <source>
        <dbReference type="ARBA" id="ARBA00005005"/>
    </source>
</evidence>
<dbReference type="CDD" id="cd05936">
    <property type="entry name" value="FC-FACS_FadD_like"/>
    <property type="match status" value="1"/>
</dbReference>
<dbReference type="InterPro" id="IPR050237">
    <property type="entry name" value="ATP-dep_AMP-bd_enzyme"/>
</dbReference>
<comment type="pathway">
    <text evidence="2">Lipid metabolism; fatty acid beta-oxidation.</text>
</comment>
<evidence type="ECO:0000313" key="10">
    <source>
        <dbReference type="EMBL" id="MDC7717685.1"/>
    </source>
</evidence>
<dbReference type="EMBL" id="JAQQLF010000012">
    <property type="protein sequence ID" value="MDC7717685.1"/>
    <property type="molecule type" value="Genomic_DNA"/>
</dbReference>
<dbReference type="EC" id="6.2.1.3" evidence="5"/>
<name>A0ABT5IYP4_9NEIS</name>
<evidence type="ECO:0000259" key="9">
    <source>
        <dbReference type="Pfam" id="PF13193"/>
    </source>
</evidence>
<proteinExistence type="predicted"/>
<protein>
    <recommendedName>
        <fullName evidence="6">Long-chain-fatty-acid--CoA ligase</fullName>
        <ecNumber evidence="5">6.2.1.3</ecNumber>
    </recommendedName>
    <alternativeName>
        <fullName evidence="7">Long-chain acyl-CoA synthetase</fullName>
    </alternativeName>
</protein>
<dbReference type="InterPro" id="IPR042099">
    <property type="entry name" value="ANL_N_sf"/>
</dbReference>
<accession>A0ABT5IYP4</accession>
<keyword evidence="4" id="KW-0472">Membrane</keyword>
<reference evidence="10 11" key="1">
    <citation type="submission" date="2023-01" db="EMBL/GenBank/DDBJ databases">
        <title>Novel species of the genus Vogesella isolated from rivers.</title>
        <authorList>
            <person name="Lu H."/>
        </authorList>
    </citation>
    <scope>NUCLEOTIDE SEQUENCE [LARGE SCALE GENOMIC DNA]</scope>
    <source>
        <strain evidence="10 11">DC21W</strain>
    </source>
</reference>
<evidence type="ECO:0000256" key="3">
    <source>
        <dbReference type="ARBA" id="ARBA00022598"/>
    </source>
</evidence>
<dbReference type="GO" id="GO:0004467">
    <property type="term" value="F:long-chain fatty acid-CoA ligase activity"/>
    <property type="evidence" value="ECO:0007669"/>
    <property type="project" value="UniProtKB-EC"/>
</dbReference>
<dbReference type="SUPFAM" id="SSF56801">
    <property type="entry name" value="Acetyl-CoA synthetase-like"/>
    <property type="match status" value="1"/>
</dbReference>
<dbReference type="InterPro" id="IPR000873">
    <property type="entry name" value="AMP-dep_synth/lig_dom"/>
</dbReference>
<dbReference type="PANTHER" id="PTHR43767:SF8">
    <property type="entry name" value="LONG-CHAIN-FATTY-ACID--COA LIGASE"/>
    <property type="match status" value="1"/>
</dbReference>
<keyword evidence="11" id="KW-1185">Reference proteome</keyword>
<gene>
    <name evidence="10" type="ORF">PQU95_10735</name>
</gene>
<evidence type="ECO:0000256" key="7">
    <source>
        <dbReference type="ARBA" id="ARBA00042773"/>
    </source>
</evidence>
<dbReference type="PANTHER" id="PTHR43767">
    <property type="entry name" value="LONG-CHAIN-FATTY-ACID--COA LIGASE"/>
    <property type="match status" value="1"/>
</dbReference>
<comment type="subcellular location">
    <subcellularLocation>
        <location evidence="1">Membrane</location>
        <topology evidence="1">Peripheral membrane protein</topology>
    </subcellularLocation>
</comment>
<evidence type="ECO:0000256" key="6">
    <source>
        <dbReference type="ARBA" id="ARBA00039545"/>
    </source>
</evidence>
<dbReference type="InterPro" id="IPR020845">
    <property type="entry name" value="AMP-binding_CS"/>
</dbReference>
<dbReference type="Proteomes" id="UP001219956">
    <property type="component" value="Unassembled WGS sequence"/>
</dbReference>
<dbReference type="Gene3D" id="3.40.50.12780">
    <property type="entry name" value="N-terminal domain of ligase-like"/>
    <property type="match status" value="1"/>
</dbReference>
<comment type="caution">
    <text evidence="10">The sequence shown here is derived from an EMBL/GenBank/DDBJ whole genome shotgun (WGS) entry which is preliminary data.</text>
</comment>
<dbReference type="InterPro" id="IPR025110">
    <property type="entry name" value="AMP-bd_C"/>
</dbReference>
<dbReference type="NCBIfam" id="NF005463">
    <property type="entry name" value="PRK07059.1"/>
    <property type="match status" value="1"/>
</dbReference>
<feature type="domain" description="AMP-dependent synthetase/ligase" evidence="8">
    <location>
        <begin position="29"/>
        <end position="419"/>
    </location>
</feature>
<dbReference type="PROSITE" id="PS00455">
    <property type="entry name" value="AMP_BINDING"/>
    <property type="match status" value="1"/>
</dbReference>
<dbReference type="Pfam" id="PF13193">
    <property type="entry name" value="AMP-binding_C"/>
    <property type="match status" value="1"/>
</dbReference>
<dbReference type="InterPro" id="IPR045851">
    <property type="entry name" value="AMP-bd_C_sf"/>
</dbReference>